<evidence type="ECO:0000313" key="3">
    <source>
        <dbReference type="EMBL" id="PHZ85934.1"/>
    </source>
</evidence>
<dbReference type="AlphaFoldDB" id="A0A2G4YUC4"/>
<dbReference type="Proteomes" id="UP000229730">
    <property type="component" value="Unassembled WGS sequence"/>
</dbReference>
<evidence type="ECO:0000256" key="1">
    <source>
        <dbReference type="SAM" id="MobiDB-lite"/>
    </source>
</evidence>
<comment type="caution">
    <text evidence="3">The sequence shown here is derived from an EMBL/GenBank/DDBJ whole genome shotgun (WGS) entry which is preliminary data.</text>
</comment>
<keyword evidence="2" id="KW-0472">Membrane</keyword>
<keyword evidence="4" id="KW-1185">Reference proteome</keyword>
<organism evidence="3 4">
    <name type="scientific">Paremcibacter congregatus</name>
    <dbReference type="NCBI Taxonomy" id="2043170"/>
    <lineage>
        <taxon>Bacteria</taxon>
        <taxon>Pseudomonadati</taxon>
        <taxon>Pseudomonadota</taxon>
        <taxon>Alphaproteobacteria</taxon>
        <taxon>Emcibacterales</taxon>
        <taxon>Emcibacteraceae</taxon>
        <taxon>Paremcibacter</taxon>
    </lineage>
</organism>
<dbReference type="RefSeq" id="WP_099471519.1">
    <property type="nucleotide sequence ID" value="NZ_CP041025.1"/>
</dbReference>
<evidence type="ECO:0000313" key="4">
    <source>
        <dbReference type="Proteomes" id="UP000229730"/>
    </source>
</evidence>
<sequence length="89" mass="9704">MSLNARNATAADFDSVAQQHADATWKWLILGGIIYYFFDWWAIAPGLLALLAIVQSVSATLQAQKLRKGTYKIPNPNNGAPDGDARNIS</sequence>
<protein>
    <submittedName>
        <fullName evidence="3">Uncharacterized protein</fullName>
    </submittedName>
</protein>
<feature type="transmembrane region" description="Helical" evidence="2">
    <location>
        <begin position="33"/>
        <end position="57"/>
    </location>
</feature>
<feature type="region of interest" description="Disordered" evidence="1">
    <location>
        <begin position="70"/>
        <end position="89"/>
    </location>
</feature>
<evidence type="ECO:0000256" key="2">
    <source>
        <dbReference type="SAM" id="Phobius"/>
    </source>
</evidence>
<proteinExistence type="predicted"/>
<dbReference type="InParanoid" id="A0A2G4YUC4"/>
<keyword evidence="2" id="KW-0812">Transmembrane</keyword>
<name>A0A2G4YUC4_9PROT</name>
<dbReference type="EMBL" id="PDEM01000009">
    <property type="protein sequence ID" value="PHZ85934.1"/>
    <property type="molecule type" value="Genomic_DNA"/>
</dbReference>
<accession>A0A2G4YUC4</accession>
<gene>
    <name evidence="3" type="ORF">CRD36_04465</name>
</gene>
<reference evidence="3 4" key="1">
    <citation type="submission" date="2017-10" db="EMBL/GenBank/DDBJ databases">
        <title>Frigbacter circumglobatus gen. nov. sp. nov., isolated from sediment cultured in situ.</title>
        <authorList>
            <person name="Zhao Z."/>
        </authorList>
    </citation>
    <scope>NUCLEOTIDE SEQUENCE [LARGE SCALE GENOMIC DNA]</scope>
    <source>
        <strain evidence="3 4">ZYL</strain>
    </source>
</reference>
<keyword evidence="2" id="KW-1133">Transmembrane helix</keyword>